<dbReference type="AlphaFoldDB" id="A0A026VSD7"/>
<gene>
    <name evidence="1" type="ORF">X777_03721</name>
</gene>
<dbReference type="Proteomes" id="UP000053097">
    <property type="component" value="Unassembled WGS sequence"/>
</dbReference>
<protein>
    <submittedName>
        <fullName evidence="1">Uncharacterized protein</fullName>
    </submittedName>
</protein>
<dbReference type="EMBL" id="KK108617">
    <property type="protein sequence ID" value="EZA46663.1"/>
    <property type="molecule type" value="Genomic_DNA"/>
</dbReference>
<organism evidence="1 2">
    <name type="scientific">Ooceraea biroi</name>
    <name type="common">Clonal raider ant</name>
    <name type="synonym">Cerapachys biroi</name>
    <dbReference type="NCBI Taxonomy" id="2015173"/>
    <lineage>
        <taxon>Eukaryota</taxon>
        <taxon>Metazoa</taxon>
        <taxon>Ecdysozoa</taxon>
        <taxon>Arthropoda</taxon>
        <taxon>Hexapoda</taxon>
        <taxon>Insecta</taxon>
        <taxon>Pterygota</taxon>
        <taxon>Neoptera</taxon>
        <taxon>Endopterygota</taxon>
        <taxon>Hymenoptera</taxon>
        <taxon>Apocrita</taxon>
        <taxon>Aculeata</taxon>
        <taxon>Formicoidea</taxon>
        <taxon>Formicidae</taxon>
        <taxon>Dorylinae</taxon>
        <taxon>Ooceraea</taxon>
    </lineage>
</organism>
<keyword evidence="2" id="KW-1185">Reference proteome</keyword>
<feature type="non-terminal residue" evidence="1">
    <location>
        <position position="112"/>
    </location>
</feature>
<evidence type="ECO:0000313" key="1">
    <source>
        <dbReference type="EMBL" id="EZA46663.1"/>
    </source>
</evidence>
<evidence type="ECO:0000313" key="2">
    <source>
        <dbReference type="Proteomes" id="UP000053097"/>
    </source>
</evidence>
<accession>A0A026VSD7</accession>
<proteinExistence type="predicted"/>
<reference evidence="1 2" key="1">
    <citation type="journal article" date="2014" name="Curr. Biol.">
        <title>The genome of the clonal raider ant Cerapachys biroi.</title>
        <authorList>
            <person name="Oxley P.R."/>
            <person name="Ji L."/>
            <person name="Fetter-Pruneda I."/>
            <person name="McKenzie S.K."/>
            <person name="Li C."/>
            <person name="Hu H."/>
            <person name="Zhang G."/>
            <person name="Kronauer D.J."/>
        </authorList>
    </citation>
    <scope>NUCLEOTIDE SEQUENCE [LARGE SCALE GENOMIC DNA]</scope>
</reference>
<name>A0A026VSD7_OOCBI</name>
<sequence length="112" mass="13031">MRLTGDIYSNLLNDFDDLIEDIPLEKPTHPYQYLHLRTYTGCSVKLGSTLKVSESDRLKLARSDVAQRTIGPFELPPRVNGEIYRDCLEHNLPILLENVPLHIRRNMIYQHD</sequence>